<evidence type="ECO:0000313" key="2">
    <source>
        <dbReference type="EMBL" id="EEH08515.1"/>
    </source>
</evidence>
<gene>
    <name evidence="2" type="ORF">HCBG_03804</name>
</gene>
<organism evidence="2 3">
    <name type="scientific">Ajellomyces capsulatus (strain G186AR / H82 / ATCC MYA-2454 / RMSCC 2432)</name>
    <name type="common">Darling's disease fungus</name>
    <name type="synonym">Histoplasma capsulatum</name>
    <dbReference type="NCBI Taxonomy" id="447093"/>
    <lineage>
        <taxon>Eukaryota</taxon>
        <taxon>Fungi</taxon>
        <taxon>Dikarya</taxon>
        <taxon>Ascomycota</taxon>
        <taxon>Pezizomycotina</taxon>
        <taxon>Eurotiomycetes</taxon>
        <taxon>Eurotiomycetidae</taxon>
        <taxon>Onygenales</taxon>
        <taxon>Ajellomycetaceae</taxon>
        <taxon>Histoplasma</taxon>
    </lineage>
</organism>
<dbReference type="Proteomes" id="UP000001631">
    <property type="component" value="Unassembled WGS sequence"/>
</dbReference>
<dbReference type="RefSeq" id="XP_045288996.1">
    <property type="nucleotide sequence ID" value="XM_045430853.1"/>
</dbReference>
<dbReference type="AlphaFoldDB" id="C0NKX4"/>
<feature type="region of interest" description="Disordered" evidence="1">
    <location>
        <begin position="138"/>
        <end position="160"/>
    </location>
</feature>
<dbReference type="VEuPathDB" id="FungiDB:I7I50_07538"/>
<dbReference type="EMBL" id="GG663366">
    <property type="protein sequence ID" value="EEH08515.1"/>
    <property type="molecule type" value="Genomic_DNA"/>
</dbReference>
<evidence type="ECO:0000313" key="3">
    <source>
        <dbReference type="Proteomes" id="UP000001631"/>
    </source>
</evidence>
<accession>C0NKX4</accession>
<evidence type="ECO:0000256" key="1">
    <source>
        <dbReference type="SAM" id="MobiDB-lite"/>
    </source>
</evidence>
<protein>
    <submittedName>
        <fullName evidence="2">Uncharacterized protein</fullName>
    </submittedName>
</protein>
<dbReference type="InParanoid" id="C0NKX4"/>
<dbReference type="GeneID" id="69036820"/>
<reference evidence="2" key="1">
    <citation type="submission" date="2009-02" db="EMBL/GenBank/DDBJ databases">
        <title>The Genome Sequence of Ajellomyces capsulatus strain G186AR.</title>
        <authorList>
            <consortium name="The Broad Institute Genome Sequencing Platform"/>
            <person name="Champion M."/>
            <person name="Cuomo C."/>
            <person name="Ma L.-J."/>
            <person name="Henn M.R."/>
            <person name="Sil A."/>
            <person name="Goldman B."/>
            <person name="Young S.K."/>
            <person name="Kodira C.D."/>
            <person name="Zeng Q."/>
            <person name="Koehrsen M."/>
            <person name="Alvarado L."/>
            <person name="Berlin A."/>
            <person name="Borenstein D."/>
            <person name="Chen Z."/>
            <person name="Engels R."/>
            <person name="Freedman E."/>
            <person name="Gellesch M."/>
            <person name="Goldberg J."/>
            <person name="Griggs A."/>
            <person name="Gujja S."/>
            <person name="Heiman D."/>
            <person name="Hepburn T."/>
            <person name="Howarth C."/>
            <person name="Jen D."/>
            <person name="Larson L."/>
            <person name="Lewis B."/>
            <person name="Mehta T."/>
            <person name="Park D."/>
            <person name="Pearson M."/>
            <person name="Roberts A."/>
            <person name="Saif S."/>
            <person name="Shea T."/>
            <person name="Shenoy N."/>
            <person name="Sisk P."/>
            <person name="Stolte C."/>
            <person name="Sykes S."/>
            <person name="Walk T."/>
            <person name="White J."/>
            <person name="Yandava C."/>
            <person name="Klein B."/>
            <person name="McEwen J.G."/>
            <person name="Puccia R."/>
            <person name="Goldman G.H."/>
            <person name="Felipe M.S."/>
            <person name="Nino-Vega G."/>
            <person name="San-Blas G."/>
            <person name="Taylor J."/>
            <person name="Mendoza L."/>
            <person name="Galagan J."/>
            <person name="Nusbaum C."/>
            <person name="Birren B."/>
        </authorList>
    </citation>
    <scope>NUCLEOTIDE SEQUENCE</scope>
    <source>
        <strain evidence="2">G186AR</strain>
    </source>
</reference>
<keyword evidence="3" id="KW-1185">Reference proteome</keyword>
<dbReference type="HOGENOM" id="CLU_1651663_0_0_1"/>
<proteinExistence type="predicted"/>
<dbReference type="STRING" id="447093.C0NKX4"/>
<name>C0NKX4_AJECG</name>
<sequence length="160" mass="17468">MTTLEGSSFEPNQLLLHLSELDDVRILAQITEYQSCKTSTPLSGAQLLRSQGTASPEDTRYYQRRIGSCIYAAVMTRLDIAFVVGKLATFMVSTSERHSAGIAYLRNTKNLAIQYGGADTDALSMNIVEVASGASFADNSDRRSTESYGRSGLEIKKGNR</sequence>